<comment type="caution">
    <text evidence="3">The sequence shown here is derived from an EMBL/GenBank/DDBJ whole genome shotgun (WGS) entry which is preliminary data.</text>
</comment>
<sequence length="291" mass="32713">MHSEPVRIALVQMSCTADLESNFRKASSSVRKAAAGGAKIVCLQELFGSLYFCQTEEYSPFQLAVPVPGPETERLQELAGELGVVLIASVFEKRARGLYHNTALVIDADGRYLGKYRKMHIPDDPGFYEKFYFTPGDLGYRVFETRYATIGVLICWDQWYPEAARLTALKGAEILFYPTAIGWAVSESSPGVRAAQRDAWITVQRSHAVTNGVFVAAPNRVGVEGELRFWGSSFVCSPFGEMLVEGGERDDDVLYADCDLSEIAYYRSHWPFLRDRRVETYGDLQHRYLDS</sequence>
<dbReference type="Pfam" id="PF00795">
    <property type="entry name" value="CN_hydrolase"/>
    <property type="match status" value="1"/>
</dbReference>
<keyword evidence="4" id="KW-1185">Reference proteome</keyword>
<dbReference type="SUPFAM" id="SSF56317">
    <property type="entry name" value="Carbon-nitrogen hydrolase"/>
    <property type="match status" value="1"/>
</dbReference>
<keyword evidence="1 3" id="KW-0378">Hydrolase</keyword>
<dbReference type="InterPro" id="IPR050345">
    <property type="entry name" value="Aliph_Amidase/BUP"/>
</dbReference>
<gene>
    <name evidence="3" type="ORF">INT08_07925</name>
</gene>
<name>A0ABR9XT36_9CHLB</name>
<evidence type="ECO:0000256" key="1">
    <source>
        <dbReference type="ARBA" id="ARBA00022801"/>
    </source>
</evidence>
<feature type="domain" description="CN hydrolase" evidence="2">
    <location>
        <begin position="6"/>
        <end position="260"/>
    </location>
</feature>
<dbReference type="Gene3D" id="3.60.110.10">
    <property type="entry name" value="Carbon-nitrogen hydrolase"/>
    <property type="match status" value="1"/>
</dbReference>
<dbReference type="GO" id="GO:0016787">
    <property type="term" value="F:hydrolase activity"/>
    <property type="evidence" value="ECO:0007669"/>
    <property type="project" value="UniProtKB-KW"/>
</dbReference>
<evidence type="ECO:0000313" key="3">
    <source>
        <dbReference type="EMBL" id="MBF0637094.1"/>
    </source>
</evidence>
<dbReference type="CDD" id="cd07573">
    <property type="entry name" value="CPA"/>
    <property type="match status" value="1"/>
</dbReference>
<dbReference type="EMBL" id="JADGII010000012">
    <property type="protein sequence ID" value="MBF0637094.1"/>
    <property type="molecule type" value="Genomic_DNA"/>
</dbReference>
<dbReference type="PANTHER" id="PTHR43674:SF2">
    <property type="entry name" value="BETA-UREIDOPROPIONASE"/>
    <property type="match status" value="1"/>
</dbReference>
<proteinExistence type="predicted"/>
<evidence type="ECO:0000259" key="2">
    <source>
        <dbReference type="PROSITE" id="PS50263"/>
    </source>
</evidence>
<dbReference type="RefSeq" id="WP_114607678.1">
    <property type="nucleotide sequence ID" value="NZ_JABVZQ010000001.1"/>
</dbReference>
<evidence type="ECO:0000313" key="4">
    <source>
        <dbReference type="Proteomes" id="UP000619838"/>
    </source>
</evidence>
<dbReference type="InterPro" id="IPR036526">
    <property type="entry name" value="C-N_Hydrolase_sf"/>
</dbReference>
<reference evidence="3 4" key="1">
    <citation type="journal article" date="2020" name="Microorganisms">
        <title>Simultaneous Genome Sequencing of Prosthecochloris ethylica and Desulfuromonas acetoxidans within a Syntrophic Mixture Reveals Unique Pili and Protein Interactions.</title>
        <authorList>
            <person name="Kyndt J.A."/>
            <person name="Van Beeumen J.J."/>
            <person name="Meyer T.E."/>
        </authorList>
    </citation>
    <scope>NUCLEOTIDE SEQUENCE [LARGE SCALE GENOMIC DNA]</scope>
    <source>
        <strain evidence="3 4">N3</strain>
    </source>
</reference>
<protein>
    <submittedName>
        <fullName evidence="3">Carbon-nitrogen hydrolase</fullName>
    </submittedName>
</protein>
<dbReference type="Proteomes" id="UP000619838">
    <property type="component" value="Unassembled WGS sequence"/>
</dbReference>
<accession>A0ABR9XT36</accession>
<dbReference type="InterPro" id="IPR003010">
    <property type="entry name" value="C-N_Hydrolase"/>
</dbReference>
<dbReference type="PROSITE" id="PS50263">
    <property type="entry name" value="CN_HYDROLASE"/>
    <property type="match status" value="1"/>
</dbReference>
<dbReference type="PANTHER" id="PTHR43674">
    <property type="entry name" value="NITRILASE C965.09-RELATED"/>
    <property type="match status" value="1"/>
</dbReference>
<organism evidence="3 4">
    <name type="scientific">Prosthecochloris ethylica</name>
    <dbReference type="NCBI Taxonomy" id="2743976"/>
    <lineage>
        <taxon>Bacteria</taxon>
        <taxon>Pseudomonadati</taxon>
        <taxon>Chlorobiota</taxon>
        <taxon>Chlorobiia</taxon>
        <taxon>Chlorobiales</taxon>
        <taxon>Chlorobiaceae</taxon>
        <taxon>Prosthecochloris</taxon>
    </lineage>
</organism>